<comment type="function">
    <text evidence="5">Modulates RecA activity.</text>
</comment>
<dbReference type="PANTHER" id="PTHR33602:SF1">
    <property type="entry name" value="REGULATORY PROTEIN RECX FAMILY PROTEIN"/>
    <property type="match status" value="1"/>
</dbReference>
<dbReference type="GO" id="GO:0005737">
    <property type="term" value="C:cytoplasm"/>
    <property type="evidence" value="ECO:0007669"/>
    <property type="project" value="UniProtKB-SubCell"/>
</dbReference>
<evidence type="ECO:0000313" key="9">
    <source>
        <dbReference type="EMBL" id="MDV6305947.1"/>
    </source>
</evidence>
<dbReference type="GO" id="GO:0006282">
    <property type="term" value="P:regulation of DNA repair"/>
    <property type="evidence" value="ECO:0007669"/>
    <property type="project" value="UniProtKB-UniRule"/>
</dbReference>
<dbReference type="RefSeq" id="WP_024498481.1">
    <property type="nucleotide sequence ID" value="NZ_CP096596.1"/>
</dbReference>
<dbReference type="InterPro" id="IPR003783">
    <property type="entry name" value="Regulatory_RecX"/>
</dbReference>
<feature type="region of interest" description="Disordered" evidence="6">
    <location>
        <begin position="1"/>
        <end position="32"/>
    </location>
</feature>
<comment type="subcellular location">
    <subcellularLocation>
        <location evidence="1 5">Cytoplasm</location>
    </subcellularLocation>
</comment>
<feature type="domain" description="RecX first three-helical" evidence="8">
    <location>
        <begin position="30"/>
        <end position="69"/>
    </location>
</feature>
<dbReference type="InterPro" id="IPR053926">
    <property type="entry name" value="RecX_HTH_1st"/>
</dbReference>
<dbReference type="AlphaFoldDB" id="A0AAE4R1M8"/>
<evidence type="ECO:0000256" key="4">
    <source>
        <dbReference type="ARBA" id="ARBA00022490"/>
    </source>
</evidence>
<dbReference type="EMBL" id="JAWLKI010000001">
    <property type="protein sequence ID" value="MDV6305947.1"/>
    <property type="molecule type" value="Genomic_DNA"/>
</dbReference>
<dbReference type="Pfam" id="PF02631">
    <property type="entry name" value="RecX_HTH2"/>
    <property type="match status" value="1"/>
</dbReference>
<accession>A0AAE4R1M8</accession>
<dbReference type="Proteomes" id="UP001185779">
    <property type="component" value="Unassembled WGS sequence"/>
</dbReference>
<evidence type="ECO:0000256" key="5">
    <source>
        <dbReference type="HAMAP-Rule" id="MF_01114"/>
    </source>
</evidence>
<evidence type="ECO:0000259" key="8">
    <source>
        <dbReference type="Pfam" id="PF21982"/>
    </source>
</evidence>
<dbReference type="HAMAP" id="MF_01114">
    <property type="entry name" value="RecX"/>
    <property type="match status" value="1"/>
</dbReference>
<evidence type="ECO:0000313" key="10">
    <source>
        <dbReference type="EMBL" id="MDV6310507.1"/>
    </source>
</evidence>
<evidence type="ECO:0000313" key="12">
    <source>
        <dbReference type="Proteomes" id="UP001185922"/>
    </source>
</evidence>
<evidence type="ECO:0000256" key="2">
    <source>
        <dbReference type="ARBA" id="ARBA00009695"/>
    </source>
</evidence>
<reference evidence="10 11" key="1">
    <citation type="submission" date="2023-10" db="EMBL/GenBank/DDBJ databases">
        <title>Development of a sustainable strategy for remediation of hydrocarbon-contaminated territories based on the waste exchange concept.</title>
        <authorList>
            <person name="Krivoruchko A."/>
        </authorList>
    </citation>
    <scope>NUCLEOTIDE SEQUENCE</scope>
    <source>
        <strain evidence="9 11">IEGM 1266</strain>
        <strain evidence="10">IEGM 1279</strain>
    </source>
</reference>
<proteinExistence type="inferred from homology"/>
<comment type="caution">
    <text evidence="10">The sequence shown here is derived from an EMBL/GenBank/DDBJ whole genome shotgun (WGS) entry which is preliminary data.</text>
</comment>
<evidence type="ECO:0000259" key="7">
    <source>
        <dbReference type="Pfam" id="PF02631"/>
    </source>
</evidence>
<dbReference type="Gene3D" id="1.10.10.10">
    <property type="entry name" value="Winged helix-like DNA-binding domain superfamily/Winged helix DNA-binding domain"/>
    <property type="match status" value="2"/>
</dbReference>
<keyword evidence="11" id="KW-1185">Reference proteome</keyword>
<keyword evidence="4 5" id="KW-0963">Cytoplasm</keyword>
<organism evidence="10 12">
    <name type="scientific">Gordonia amicalis</name>
    <dbReference type="NCBI Taxonomy" id="89053"/>
    <lineage>
        <taxon>Bacteria</taxon>
        <taxon>Bacillati</taxon>
        <taxon>Actinomycetota</taxon>
        <taxon>Actinomycetes</taxon>
        <taxon>Mycobacteriales</taxon>
        <taxon>Gordoniaceae</taxon>
        <taxon>Gordonia</taxon>
    </lineage>
</organism>
<evidence type="ECO:0000256" key="6">
    <source>
        <dbReference type="SAM" id="MobiDB-lite"/>
    </source>
</evidence>
<feature type="domain" description="RecX second three-helical" evidence="7">
    <location>
        <begin position="76"/>
        <end position="117"/>
    </location>
</feature>
<name>A0AAE4R1M8_9ACTN</name>
<dbReference type="Proteomes" id="UP001185922">
    <property type="component" value="Unassembled WGS sequence"/>
</dbReference>
<dbReference type="EMBL" id="JAWLKH010000001">
    <property type="protein sequence ID" value="MDV6310507.1"/>
    <property type="molecule type" value="Genomic_DNA"/>
</dbReference>
<dbReference type="InterPro" id="IPR053924">
    <property type="entry name" value="RecX_HTH_2nd"/>
</dbReference>
<evidence type="ECO:0000313" key="11">
    <source>
        <dbReference type="Proteomes" id="UP001185779"/>
    </source>
</evidence>
<protein>
    <recommendedName>
        <fullName evidence="3 5">Regulatory protein RecX</fullName>
    </recommendedName>
</protein>
<evidence type="ECO:0000256" key="1">
    <source>
        <dbReference type="ARBA" id="ARBA00004496"/>
    </source>
</evidence>
<dbReference type="Pfam" id="PF21982">
    <property type="entry name" value="RecX_HTH1"/>
    <property type="match status" value="1"/>
</dbReference>
<comment type="similarity">
    <text evidence="2 5">Belongs to the RecX family.</text>
</comment>
<evidence type="ECO:0000256" key="3">
    <source>
        <dbReference type="ARBA" id="ARBA00018111"/>
    </source>
</evidence>
<gene>
    <name evidence="5" type="primary">recX</name>
    <name evidence="9" type="ORF">R3P94_01065</name>
    <name evidence="10" type="ORF">R3Q15_01095</name>
</gene>
<sequence>MNEASSPEPTDPERTRTRRDDNPDRRGPSAWDSALRLLGVRARSRHEMRERLTRKGFDTDTVDEVMARLDKHQLLDDTDFAAEWVRSRHLNSGKGRVALRHELRTKGISESIIAETLAEIDPDDEREIAAGLVARKLTPSVAERVVADRAEREKTLRRLVGFLVRRGYSQSLAFDVVGEALGALEDA</sequence>
<dbReference type="InterPro" id="IPR036388">
    <property type="entry name" value="WH-like_DNA-bd_sf"/>
</dbReference>
<dbReference type="PANTHER" id="PTHR33602">
    <property type="entry name" value="REGULATORY PROTEIN RECX FAMILY PROTEIN"/>
    <property type="match status" value="1"/>
</dbReference>
<feature type="compositionally biased region" description="Basic and acidic residues" evidence="6">
    <location>
        <begin position="11"/>
        <end position="27"/>
    </location>
</feature>